<dbReference type="InterPro" id="IPR036396">
    <property type="entry name" value="Cyt_P450_sf"/>
</dbReference>
<keyword evidence="3 7" id="KW-0479">Metal-binding</keyword>
<evidence type="ECO:0000256" key="8">
    <source>
        <dbReference type="RuleBase" id="RU000461"/>
    </source>
</evidence>
<dbReference type="InterPro" id="IPR001128">
    <property type="entry name" value="Cyt_P450"/>
</dbReference>
<evidence type="ECO:0000256" key="1">
    <source>
        <dbReference type="ARBA" id="ARBA00010617"/>
    </source>
</evidence>
<keyword evidence="4 8" id="KW-0560">Oxidoreductase</keyword>
<dbReference type="GO" id="GO:0016705">
    <property type="term" value="F:oxidoreductase activity, acting on paired donors, with incorporation or reduction of molecular oxygen"/>
    <property type="evidence" value="ECO:0007669"/>
    <property type="project" value="InterPro"/>
</dbReference>
<dbReference type="InterPro" id="IPR017972">
    <property type="entry name" value="Cyt_P450_CS"/>
</dbReference>
<dbReference type="AlphaFoldDB" id="A0A6J1DRH5"/>
<dbReference type="PRINTS" id="PR00463">
    <property type="entry name" value="EP450I"/>
</dbReference>
<comment type="similarity">
    <text evidence="1 8">Belongs to the cytochrome P450 family.</text>
</comment>
<dbReference type="Proteomes" id="UP000504603">
    <property type="component" value="Unplaced"/>
</dbReference>
<dbReference type="GO" id="GO:0020037">
    <property type="term" value="F:heme binding"/>
    <property type="evidence" value="ECO:0007669"/>
    <property type="project" value="InterPro"/>
</dbReference>
<keyword evidence="5 7" id="KW-0408">Iron</keyword>
<name>A0A6J1DRH5_MOMCH</name>
<dbReference type="InterPro" id="IPR050651">
    <property type="entry name" value="Plant_Cytochrome_P450_Monoox"/>
</dbReference>
<dbReference type="OrthoDB" id="2789670at2759"/>
<evidence type="ECO:0000256" key="5">
    <source>
        <dbReference type="ARBA" id="ARBA00023004"/>
    </source>
</evidence>
<evidence type="ECO:0000256" key="4">
    <source>
        <dbReference type="ARBA" id="ARBA00023002"/>
    </source>
</evidence>
<organism evidence="10 11">
    <name type="scientific">Momordica charantia</name>
    <name type="common">Bitter gourd</name>
    <name type="synonym">Balsam pear</name>
    <dbReference type="NCBI Taxonomy" id="3673"/>
    <lineage>
        <taxon>Eukaryota</taxon>
        <taxon>Viridiplantae</taxon>
        <taxon>Streptophyta</taxon>
        <taxon>Embryophyta</taxon>
        <taxon>Tracheophyta</taxon>
        <taxon>Spermatophyta</taxon>
        <taxon>Magnoliopsida</taxon>
        <taxon>eudicotyledons</taxon>
        <taxon>Gunneridae</taxon>
        <taxon>Pentapetalae</taxon>
        <taxon>rosids</taxon>
        <taxon>fabids</taxon>
        <taxon>Cucurbitales</taxon>
        <taxon>Cucurbitaceae</taxon>
        <taxon>Momordiceae</taxon>
        <taxon>Momordica</taxon>
    </lineage>
</organism>
<evidence type="ECO:0000256" key="6">
    <source>
        <dbReference type="ARBA" id="ARBA00023033"/>
    </source>
</evidence>
<keyword evidence="9" id="KW-0812">Transmembrane</keyword>
<dbReference type="PANTHER" id="PTHR47947:SF39">
    <property type="entry name" value="CYTOCHROME P450"/>
    <property type="match status" value="1"/>
</dbReference>
<dbReference type="Pfam" id="PF00067">
    <property type="entry name" value="p450"/>
    <property type="match status" value="1"/>
</dbReference>
<sequence>MKIPSTATSMEIISPYLNTNSIIPLFLLLLISYLVLKKLSKASKRRAPPAAGGAWPIIGHLPLLSGPQLPHETLGAMADKYGPIFTIQVGVHPTLVISSWEVAKECYTTHDSIVSSRPKTVGGKLLGYNFAGFGFRPYDSFYRSIRRIIASEMLSNRRLELQFQRDIRDSEVKRSVRELYDLWEKKRETSDDDDVAVNVDLDGWVGSVDLKVILMMVCGKRFVGEKEMKRCRRAMREFFDLAGQFMVGDALPFLRWLDLGGYQKAMKKTAKELDSIMEEWLDEHRRKADSGAAADGGPDFMDVMLSTLEGIDLAGYDAATVNKATCMTIIAGGTDTTTETILWAISLLLNNREALKRAQEELDIHVGNKRLLDESDISKLEYLQAVVKETLRLYPAGPLSGIREFSRDCTVGGYDVAVGTRLITNLWKIQTDPRVWAEPLKFKPERFLSSHKHLDVKGQNFEFTPFGCGRRVCPGLGFGIQMTQLVLASLIHSMELKTRFDEPVDMTADFGITMHRVNPLQVLIKPRLLASAYA</sequence>
<evidence type="ECO:0000313" key="11">
    <source>
        <dbReference type="RefSeq" id="XP_022156753.1"/>
    </source>
</evidence>
<evidence type="ECO:0000256" key="9">
    <source>
        <dbReference type="SAM" id="Phobius"/>
    </source>
</evidence>
<evidence type="ECO:0000256" key="7">
    <source>
        <dbReference type="PIRSR" id="PIRSR602401-1"/>
    </source>
</evidence>
<dbReference type="PROSITE" id="PS00086">
    <property type="entry name" value="CYTOCHROME_P450"/>
    <property type="match status" value="1"/>
</dbReference>
<dbReference type="KEGG" id="mcha:111023576"/>
<comment type="cofactor">
    <cofactor evidence="7">
        <name>heme</name>
        <dbReference type="ChEBI" id="CHEBI:30413"/>
    </cofactor>
</comment>
<keyword evidence="9" id="KW-0472">Membrane</keyword>
<dbReference type="InterPro" id="IPR002401">
    <property type="entry name" value="Cyt_P450_E_grp-I"/>
</dbReference>
<dbReference type="SUPFAM" id="SSF48264">
    <property type="entry name" value="Cytochrome P450"/>
    <property type="match status" value="1"/>
</dbReference>
<accession>A0A6J1DRH5</accession>
<evidence type="ECO:0000313" key="10">
    <source>
        <dbReference type="Proteomes" id="UP000504603"/>
    </source>
</evidence>
<reference evidence="11" key="1">
    <citation type="submission" date="2025-08" db="UniProtKB">
        <authorList>
            <consortium name="RefSeq"/>
        </authorList>
    </citation>
    <scope>IDENTIFICATION</scope>
    <source>
        <strain evidence="11">OHB3-1</strain>
    </source>
</reference>
<keyword evidence="9" id="KW-1133">Transmembrane helix</keyword>
<dbReference type="GeneID" id="111023576"/>
<dbReference type="GO" id="GO:0005506">
    <property type="term" value="F:iron ion binding"/>
    <property type="evidence" value="ECO:0007669"/>
    <property type="project" value="InterPro"/>
</dbReference>
<dbReference type="RefSeq" id="XP_022156753.1">
    <property type="nucleotide sequence ID" value="XM_022301061.1"/>
</dbReference>
<dbReference type="PANTHER" id="PTHR47947">
    <property type="entry name" value="CYTOCHROME P450 82C3-RELATED"/>
    <property type="match status" value="1"/>
</dbReference>
<proteinExistence type="inferred from homology"/>
<keyword evidence="10" id="KW-1185">Reference proteome</keyword>
<protein>
    <submittedName>
        <fullName evidence="11">Cytochrome P450 CYP82D47-like</fullName>
    </submittedName>
</protein>
<feature type="binding site" description="axial binding residue" evidence="7">
    <location>
        <position position="473"/>
    </location>
    <ligand>
        <name>heme</name>
        <dbReference type="ChEBI" id="CHEBI:30413"/>
    </ligand>
    <ligandPart>
        <name>Fe</name>
        <dbReference type="ChEBI" id="CHEBI:18248"/>
    </ligandPart>
</feature>
<dbReference type="GO" id="GO:0004497">
    <property type="term" value="F:monooxygenase activity"/>
    <property type="evidence" value="ECO:0007669"/>
    <property type="project" value="UniProtKB-KW"/>
</dbReference>
<dbReference type="Gene3D" id="1.10.630.10">
    <property type="entry name" value="Cytochrome P450"/>
    <property type="match status" value="1"/>
</dbReference>
<feature type="transmembrane region" description="Helical" evidence="9">
    <location>
        <begin position="12"/>
        <end position="36"/>
    </location>
</feature>
<keyword evidence="6 8" id="KW-0503">Monooxygenase</keyword>
<evidence type="ECO:0000256" key="3">
    <source>
        <dbReference type="ARBA" id="ARBA00022723"/>
    </source>
</evidence>
<dbReference type="FunFam" id="1.10.630.10:FF:000026">
    <property type="entry name" value="Cytochrome P450 82C4"/>
    <property type="match status" value="1"/>
</dbReference>
<gene>
    <name evidence="11" type="primary">LOC111023576</name>
</gene>
<keyword evidence="2 7" id="KW-0349">Heme</keyword>
<evidence type="ECO:0000256" key="2">
    <source>
        <dbReference type="ARBA" id="ARBA00022617"/>
    </source>
</evidence>
<dbReference type="PRINTS" id="PR00385">
    <property type="entry name" value="P450"/>
</dbReference>